<dbReference type="EMBL" id="BQNB010017664">
    <property type="protein sequence ID" value="GJT65837.1"/>
    <property type="molecule type" value="Genomic_DNA"/>
</dbReference>
<reference evidence="2" key="1">
    <citation type="journal article" date="2022" name="Int. J. Mol. Sci.">
        <title>Draft Genome of Tanacetum Coccineum: Genomic Comparison of Closely Related Tanacetum-Family Plants.</title>
        <authorList>
            <person name="Yamashiro T."/>
            <person name="Shiraishi A."/>
            <person name="Nakayama K."/>
            <person name="Satake H."/>
        </authorList>
    </citation>
    <scope>NUCLEOTIDE SEQUENCE</scope>
</reference>
<dbReference type="PANTHER" id="PTHR31672:SF10">
    <property type="entry name" value="F-BOX DOMAIN-CONTAINING PROTEIN"/>
    <property type="match status" value="1"/>
</dbReference>
<dbReference type="PANTHER" id="PTHR31672">
    <property type="entry name" value="BNACNNG10540D PROTEIN"/>
    <property type="match status" value="1"/>
</dbReference>
<name>A0ABQ5FR51_9ASTR</name>
<dbReference type="InterPro" id="IPR001810">
    <property type="entry name" value="F-box_dom"/>
</dbReference>
<evidence type="ECO:0000259" key="1">
    <source>
        <dbReference type="Pfam" id="PF00646"/>
    </source>
</evidence>
<dbReference type="Proteomes" id="UP001151760">
    <property type="component" value="Unassembled WGS sequence"/>
</dbReference>
<reference evidence="2" key="2">
    <citation type="submission" date="2022-01" db="EMBL/GenBank/DDBJ databases">
        <authorList>
            <person name="Yamashiro T."/>
            <person name="Shiraishi A."/>
            <person name="Satake H."/>
            <person name="Nakayama K."/>
        </authorList>
    </citation>
    <scope>NUCLEOTIDE SEQUENCE</scope>
</reference>
<dbReference type="Pfam" id="PF00646">
    <property type="entry name" value="F-box"/>
    <property type="match status" value="1"/>
</dbReference>
<organism evidence="2 3">
    <name type="scientific">Tanacetum coccineum</name>
    <dbReference type="NCBI Taxonomy" id="301880"/>
    <lineage>
        <taxon>Eukaryota</taxon>
        <taxon>Viridiplantae</taxon>
        <taxon>Streptophyta</taxon>
        <taxon>Embryophyta</taxon>
        <taxon>Tracheophyta</taxon>
        <taxon>Spermatophyta</taxon>
        <taxon>Magnoliopsida</taxon>
        <taxon>eudicotyledons</taxon>
        <taxon>Gunneridae</taxon>
        <taxon>Pentapetalae</taxon>
        <taxon>asterids</taxon>
        <taxon>campanulids</taxon>
        <taxon>Asterales</taxon>
        <taxon>Asteraceae</taxon>
        <taxon>Asteroideae</taxon>
        <taxon>Anthemideae</taxon>
        <taxon>Anthemidinae</taxon>
        <taxon>Tanacetum</taxon>
    </lineage>
</organism>
<protein>
    <submittedName>
        <fullName evidence="2">F-box domain containing protein</fullName>
    </submittedName>
</protein>
<gene>
    <name evidence="2" type="ORF">Tco_1017317</name>
</gene>
<proteinExistence type="predicted"/>
<accession>A0ABQ5FR51</accession>
<feature type="domain" description="F-box" evidence="1">
    <location>
        <begin position="1"/>
        <end position="28"/>
    </location>
</feature>
<sequence length="365" mass="41372">MKRLPVKSILQFCTVSKEWKSCIDLINFQKTYGVRSSNDYSMILRYNQALRSYMLSLDHNLTYSPLLRVVNDLNLFPVGTYHGIWCFSYGIPSICCILWNLSIKRSINILGLAFNSQPKSDKILLGFGVHSDTLDPTIIKVSYPRGGHGSWYVSVFTLSSIDWKKLDNDCLPRESIRFKCSSQVVVGRLIFWAGHERFVSYNGHVVFKKHLLVSFDLIGHSFQVHDIYAIFRDGLTVPMCLSSLGNSLILSGSIDETNFYLFCGWSVLVDVTSVTSFTLLFAIPIPNYVKLLGFTNDEISLPIVEVPGLHQLANSAKVARTLLLLLVLKVNATGMKVTTAKRLQLLEEFMMTDKRSKTFQRKNKD</sequence>
<evidence type="ECO:0000313" key="2">
    <source>
        <dbReference type="EMBL" id="GJT65837.1"/>
    </source>
</evidence>
<dbReference type="InterPro" id="IPR050796">
    <property type="entry name" value="SCF_F-box_component"/>
</dbReference>
<evidence type="ECO:0000313" key="3">
    <source>
        <dbReference type="Proteomes" id="UP001151760"/>
    </source>
</evidence>
<comment type="caution">
    <text evidence="2">The sequence shown here is derived from an EMBL/GenBank/DDBJ whole genome shotgun (WGS) entry which is preliminary data.</text>
</comment>
<keyword evidence="3" id="KW-1185">Reference proteome</keyword>